<feature type="transmembrane region" description="Helical" evidence="7">
    <location>
        <begin position="328"/>
        <end position="351"/>
    </location>
</feature>
<dbReference type="InterPro" id="IPR036259">
    <property type="entry name" value="MFS_trans_sf"/>
</dbReference>
<evidence type="ECO:0000256" key="3">
    <source>
        <dbReference type="ARBA" id="ARBA00022448"/>
    </source>
</evidence>
<feature type="transmembrane region" description="Helical" evidence="7">
    <location>
        <begin position="204"/>
        <end position="229"/>
    </location>
</feature>
<proteinExistence type="inferred from homology"/>
<reference evidence="9" key="1">
    <citation type="submission" date="2020-12" db="EMBL/GenBank/DDBJ databases">
        <title>Clostridium thailandense sp. nov., a novel acetogenic bacterium isolated from peat land soil in Thailand.</title>
        <authorList>
            <person name="Chaikitkaew S."/>
            <person name="Birkeland N.K."/>
        </authorList>
    </citation>
    <scope>NUCLEOTIDE SEQUENCE</scope>
    <source>
        <strain evidence="9">DSM 17425</strain>
    </source>
</reference>
<dbReference type="GO" id="GO:0005886">
    <property type="term" value="C:plasma membrane"/>
    <property type="evidence" value="ECO:0007669"/>
    <property type="project" value="UniProtKB-SubCell"/>
</dbReference>
<feature type="domain" description="Major facilitator superfamily (MFS) profile" evidence="8">
    <location>
        <begin position="203"/>
        <end position="383"/>
    </location>
</feature>
<dbReference type="SUPFAM" id="SSF103473">
    <property type="entry name" value="MFS general substrate transporter"/>
    <property type="match status" value="1"/>
</dbReference>
<dbReference type="InterPro" id="IPR020846">
    <property type="entry name" value="MFS_dom"/>
</dbReference>
<feature type="transmembrane region" description="Helical" evidence="7">
    <location>
        <begin position="162"/>
        <end position="183"/>
    </location>
</feature>
<feature type="domain" description="Major facilitator superfamily (MFS) profile" evidence="8">
    <location>
        <begin position="1"/>
        <end position="184"/>
    </location>
</feature>
<evidence type="ECO:0000256" key="4">
    <source>
        <dbReference type="ARBA" id="ARBA00022692"/>
    </source>
</evidence>
<evidence type="ECO:0000256" key="6">
    <source>
        <dbReference type="ARBA" id="ARBA00023136"/>
    </source>
</evidence>
<dbReference type="PANTHER" id="PTHR16172:SF41">
    <property type="entry name" value="MAJOR FACILITATOR SUPERFAMILY DOMAIN-CONTAINING PROTEIN 6-LIKE"/>
    <property type="match status" value="1"/>
</dbReference>
<keyword evidence="4 7" id="KW-0812">Transmembrane</keyword>
<gene>
    <name evidence="9" type="ORF">I6U51_00045</name>
</gene>
<evidence type="ECO:0000256" key="7">
    <source>
        <dbReference type="SAM" id="Phobius"/>
    </source>
</evidence>
<feature type="transmembrane region" description="Helical" evidence="7">
    <location>
        <begin position="39"/>
        <end position="60"/>
    </location>
</feature>
<evidence type="ECO:0000256" key="2">
    <source>
        <dbReference type="ARBA" id="ARBA00005241"/>
    </source>
</evidence>
<feature type="transmembrane region" description="Helical" evidence="7">
    <location>
        <begin position="295"/>
        <end position="316"/>
    </location>
</feature>
<sequence length="383" mass="43066">MKDKNLLFKLNSFYFIIYGFMACYYPFITLYFTTKGLSYSQIGIALAVNSLVGVIVQPVWGYITDKYLDKRSSLLISIIISCIVVLLFALVKSWISILTVLTIFMIFLSPIASLADSYCYDLMEKNKAIQYGKVRLMGSVGYAIIALAMGIIIKKTNINSSFYIYFILSIIGFFLLKTVSFKGRSATYRINPNDLLVLIKNKKFFVFIVTVFFINISMGANGNYITILIQKTGGDVSNLGLLWFVVAISELPAFFFGNKLLMKVGDMNLYIICFILYILRYFLDSICQNYNAVILIQLMQGITFPLYLVAALNYINRIVPERMRTSGITLYSAIGAGLGSFVGNIGGGFLLQYSNVFFLYKILSFSSVISLAVSLVLKKIDKN</sequence>
<evidence type="ECO:0000256" key="1">
    <source>
        <dbReference type="ARBA" id="ARBA00004651"/>
    </source>
</evidence>
<dbReference type="RefSeq" id="WP_211140565.1">
    <property type="nucleotide sequence ID" value="NZ_JAEEGB010000001.1"/>
</dbReference>
<feature type="transmembrane region" description="Helical" evidence="7">
    <location>
        <begin position="357"/>
        <end position="377"/>
    </location>
</feature>
<dbReference type="EMBL" id="JAEEGB010000001">
    <property type="protein sequence ID" value="MBI6871094.1"/>
    <property type="molecule type" value="Genomic_DNA"/>
</dbReference>
<dbReference type="PANTHER" id="PTHR16172">
    <property type="entry name" value="MAJOR FACILITATOR SUPERFAMILY DOMAIN-CONTAINING PROTEIN 6-LIKE"/>
    <property type="match status" value="1"/>
</dbReference>
<feature type="transmembrane region" description="Helical" evidence="7">
    <location>
        <begin position="12"/>
        <end position="33"/>
    </location>
</feature>
<dbReference type="PROSITE" id="PS51257">
    <property type="entry name" value="PROKAR_LIPOPROTEIN"/>
    <property type="match status" value="1"/>
</dbReference>
<protein>
    <submittedName>
        <fullName evidence="9">MFS transporter</fullName>
    </submittedName>
</protein>
<keyword evidence="3" id="KW-0813">Transport</keyword>
<evidence type="ECO:0000256" key="5">
    <source>
        <dbReference type="ARBA" id="ARBA00022989"/>
    </source>
</evidence>
<keyword evidence="5 7" id="KW-1133">Transmembrane helix</keyword>
<evidence type="ECO:0000313" key="9">
    <source>
        <dbReference type="EMBL" id="MBI6871094.1"/>
    </source>
</evidence>
<dbReference type="GO" id="GO:0022857">
    <property type="term" value="F:transmembrane transporter activity"/>
    <property type="evidence" value="ECO:0007669"/>
    <property type="project" value="InterPro"/>
</dbReference>
<comment type="caution">
    <text evidence="9">The sequence shown here is derived from an EMBL/GenBank/DDBJ whole genome shotgun (WGS) entry which is preliminary data.</text>
</comment>
<organism evidence="9 10">
    <name type="scientific">Clostridium aciditolerans</name>
    <dbReference type="NCBI Taxonomy" id="339861"/>
    <lineage>
        <taxon>Bacteria</taxon>
        <taxon>Bacillati</taxon>
        <taxon>Bacillota</taxon>
        <taxon>Clostridia</taxon>
        <taxon>Eubacteriales</taxon>
        <taxon>Clostridiaceae</taxon>
        <taxon>Clostridium</taxon>
    </lineage>
</organism>
<comment type="similarity">
    <text evidence="2">Belongs to the major facilitator superfamily. MFSD6 family.</text>
</comment>
<feature type="transmembrane region" description="Helical" evidence="7">
    <location>
        <begin position="241"/>
        <end position="260"/>
    </location>
</feature>
<dbReference type="PROSITE" id="PS50850">
    <property type="entry name" value="MFS"/>
    <property type="match status" value="2"/>
</dbReference>
<name>A0A934LZL1_9CLOT</name>
<evidence type="ECO:0000313" key="10">
    <source>
        <dbReference type="Proteomes" id="UP000622687"/>
    </source>
</evidence>
<dbReference type="InterPro" id="IPR051717">
    <property type="entry name" value="MFS_MFSD6"/>
</dbReference>
<keyword evidence="6 7" id="KW-0472">Membrane</keyword>
<feature type="transmembrane region" description="Helical" evidence="7">
    <location>
        <begin position="97"/>
        <end position="115"/>
    </location>
</feature>
<keyword evidence="10" id="KW-1185">Reference proteome</keyword>
<dbReference type="AlphaFoldDB" id="A0A934LZL1"/>
<feature type="transmembrane region" description="Helical" evidence="7">
    <location>
        <begin position="72"/>
        <end position="91"/>
    </location>
</feature>
<accession>A0A934LZL1</accession>
<feature type="transmembrane region" description="Helical" evidence="7">
    <location>
        <begin position="136"/>
        <end position="156"/>
    </location>
</feature>
<dbReference type="Pfam" id="PF12832">
    <property type="entry name" value="MFS_1_like"/>
    <property type="match status" value="1"/>
</dbReference>
<dbReference type="InterPro" id="IPR024989">
    <property type="entry name" value="MFS_assoc_dom"/>
</dbReference>
<comment type="subcellular location">
    <subcellularLocation>
        <location evidence="1">Cell membrane</location>
        <topology evidence="1">Multi-pass membrane protein</topology>
    </subcellularLocation>
</comment>
<dbReference type="Proteomes" id="UP000622687">
    <property type="component" value="Unassembled WGS sequence"/>
</dbReference>
<dbReference type="Gene3D" id="1.20.1250.20">
    <property type="entry name" value="MFS general substrate transporter like domains"/>
    <property type="match status" value="2"/>
</dbReference>
<feature type="transmembrane region" description="Helical" evidence="7">
    <location>
        <begin position="267"/>
        <end position="283"/>
    </location>
</feature>
<evidence type="ECO:0000259" key="8">
    <source>
        <dbReference type="PROSITE" id="PS50850"/>
    </source>
</evidence>